<evidence type="ECO:0000313" key="1">
    <source>
        <dbReference type="EMBL" id="MFC3985393.1"/>
    </source>
</evidence>
<dbReference type="Pfam" id="PF20199">
    <property type="entry name" value="RepSA"/>
    <property type="match status" value="1"/>
</dbReference>
<proteinExistence type="predicted"/>
<comment type="caution">
    <text evidence="1">The sequence shown here is derived from an EMBL/GenBank/DDBJ whole genome shotgun (WGS) entry which is preliminary data.</text>
</comment>
<accession>A0ABV8F9P9</accession>
<sequence>MVERVSDPAGYRRWAGQVERTGHCIRPVRLVGSAMAADRTSGEVRASTGDGDGVLLVACGDRRETVCPPCAATYKRDAWHVFAAGLTGREDAGQGPRAAASASVPETVARHPAVFATLTAPSFGAVHSYRDGGVCHPVRQGGKVRRCPHGVVRSCGMRHGPRDRTLGAPLCLACTDLVSMVLWNAFVGELWRRTTIYVYRALARLASVRTGQAVTVRSVRRVLRVSYAKVAEGQRRGVVHLHVIARLDGVCPDDPDALLPPPAWADAALLGEAIREAAGVVGVPLPSPDGRMRVAEWGTQFDVRAISAGDDRRKLAGYLAKYSTKTVGAVLDDAVPRDALWDREQAGSAGGRRRHRVPPPAHLGALAATAARLAGHPACAGLRLARHASAFGYRGHVTSKSRKYSTTFAALRAVRRAWRIAHRAGTPSEGDPWAFTDDPGTVVVSSWRMVGVGHTSLGDLALAESLAREHRQARQAARVGLLE</sequence>
<keyword evidence="2" id="KW-1185">Reference proteome</keyword>
<reference evidence="2" key="1">
    <citation type="journal article" date="2019" name="Int. J. Syst. Evol. Microbiol.">
        <title>The Global Catalogue of Microorganisms (GCM) 10K type strain sequencing project: providing services to taxonomists for standard genome sequencing and annotation.</title>
        <authorList>
            <consortium name="The Broad Institute Genomics Platform"/>
            <consortium name="The Broad Institute Genome Sequencing Center for Infectious Disease"/>
            <person name="Wu L."/>
            <person name="Ma J."/>
        </authorList>
    </citation>
    <scope>NUCLEOTIDE SEQUENCE [LARGE SCALE GENOMIC DNA]</scope>
    <source>
        <strain evidence="2">TBRC 7912</strain>
    </source>
</reference>
<dbReference type="RefSeq" id="WP_386195567.1">
    <property type="nucleotide sequence ID" value="NZ_JBHSBC010000046.1"/>
</dbReference>
<evidence type="ECO:0000313" key="2">
    <source>
        <dbReference type="Proteomes" id="UP001595698"/>
    </source>
</evidence>
<organism evidence="1 2">
    <name type="scientific">Streptosporangium jomthongense</name>
    <dbReference type="NCBI Taxonomy" id="1193683"/>
    <lineage>
        <taxon>Bacteria</taxon>
        <taxon>Bacillati</taxon>
        <taxon>Actinomycetota</taxon>
        <taxon>Actinomycetes</taxon>
        <taxon>Streptosporangiales</taxon>
        <taxon>Streptosporangiaceae</taxon>
        <taxon>Streptosporangium</taxon>
    </lineage>
</organism>
<dbReference type="InterPro" id="IPR046828">
    <property type="entry name" value="RepSA"/>
</dbReference>
<gene>
    <name evidence="1" type="ORF">ACFOYY_35050</name>
</gene>
<name>A0ABV8F9P9_9ACTN</name>
<dbReference type="EMBL" id="JBHSBC010000046">
    <property type="protein sequence ID" value="MFC3985393.1"/>
    <property type="molecule type" value="Genomic_DNA"/>
</dbReference>
<protein>
    <submittedName>
        <fullName evidence="1">Replication initiator</fullName>
    </submittedName>
</protein>
<dbReference type="Proteomes" id="UP001595698">
    <property type="component" value="Unassembled WGS sequence"/>
</dbReference>